<sequence>MDGVSIYRTREGGQPKSKLEGVSEREREQEEGCEEEINLRFHLSSAQRQLMLESSIVGQKHWILSNKTAGFRFIVAGGQKKEKKRPGGNKTHHPLTAMRPRSRLLTKGRNMLPTIREGTEETVKDVNTFQFGDSSQGVSSEDYLLSICHLARPTFPNRDAASQNICTQQQDAVQQRLKSSRFIGTTLTSSEVKLKEEQCVDMQQEDKKELNGFCNYDPLEFLYGNQNNLFALSGSVRKAFVDGRFVRQHRSVRSSSIPHVSGPDFSCQHKSSCPEILPSVPNVSRKHNSSRLEARRVCPGAEGDRLNPGLKQSFISQWISDCRSAWREARLRACMLPAIAEV</sequence>
<dbReference type="EMBL" id="HADW01006146">
    <property type="protein sequence ID" value="SBP07546.1"/>
    <property type="molecule type" value="Transcribed_RNA"/>
</dbReference>
<gene>
    <name evidence="2" type="primary">Nfu_g_1_004304</name>
</gene>
<reference evidence="2" key="2">
    <citation type="submission" date="2016-06" db="EMBL/GenBank/DDBJ databases">
        <title>The genome of a short-lived fish provides insights into sex chromosome evolution and the genetic control of aging.</title>
        <authorList>
            <person name="Reichwald K."/>
            <person name="Felder M."/>
            <person name="Petzold A."/>
            <person name="Koch P."/>
            <person name="Groth M."/>
            <person name="Platzer M."/>
        </authorList>
    </citation>
    <scope>NUCLEOTIDE SEQUENCE</scope>
    <source>
        <tissue evidence="2">Brain</tissue>
    </source>
</reference>
<protein>
    <submittedName>
        <fullName evidence="2">Uncharacterized protein</fullName>
    </submittedName>
</protein>
<reference evidence="2" key="1">
    <citation type="submission" date="2016-05" db="EMBL/GenBank/DDBJ databases">
        <authorList>
            <person name="Lavstsen T."/>
            <person name="Jespersen J.S."/>
        </authorList>
    </citation>
    <scope>NUCLEOTIDE SEQUENCE</scope>
    <source>
        <tissue evidence="2">Brain</tissue>
    </source>
</reference>
<dbReference type="PANTHER" id="PTHR15426:SF6">
    <property type="entry name" value="PROTEIN DEPP1"/>
    <property type="match status" value="1"/>
</dbReference>
<dbReference type="InterPro" id="IPR020133">
    <property type="entry name" value="DEPP"/>
</dbReference>
<dbReference type="AlphaFoldDB" id="A0A1A7WPJ8"/>
<name>A0A1A7WPJ8_9TELE</name>
<dbReference type="GO" id="GO:0010506">
    <property type="term" value="P:regulation of autophagy"/>
    <property type="evidence" value="ECO:0007669"/>
    <property type="project" value="TreeGrafter"/>
</dbReference>
<dbReference type="GO" id="GO:0005739">
    <property type="term" value="C:mitochondrion"/>
    <property type="evidence" value="ECO:0007669"/>
    <property type="project" value="TreeGrafter"/>
</dbReference>
<feature type="compositionally biased region" description="Basic and acidic residues" evidence="1">
    <location>
        <begin position="8"/>
        <end position="30"/>
    </location>
</feature>
<evidence type="ECO:0000256" key="1">
    <source>
        <dbReference type="SAM" id="MobiDB-lite"/>
    </source>
</evidence>
<proteinExistence type="predicted"/>
<accession>A0A1A7WPJ8</accession>
<organism evidence="2">
    <name type="scientific">Iconisemion striatum</name>
    <dbReference type="NCBI Taxonomy" id="60296"/>
    <lineage>
        <taxon>Eukaryota</taxon>
        <taxon>Metazoa</taxon>
        <taxon>Chordata</taxon>
        <taxon>Craniata</taxon>
        <taxon>Vertebrata</taxon>
        <taxon>Euteleostomi</taxon>
        <taxon>Actinopterygii</taxon>
        <taxon>Neopterygii</taxon>
        <taxon>Teleostei</taxon>
        <taxon>Neoteleostei</taxon>
        <taxon>Acanthomorphata</taxon>
        <taxon>Ovalentaria</taxon>
        <taxon>Atherinomorphae</taxon>
        <taxon>Cyprinodontiformes</taxon>
        <taxon>Nothobranchiidae</taxon>
        <taxon>Iconisemion</taxon>
    </lineage>
</organism>
<evidence type="ECO:0000313" key="2">
    <source>
        <dbReference type="EMBL" id="SBP07546.1"/>
    </source>
</evidence>
<feature type="region of interest" description="Disordered" evidence="1">
    <location>
        <begin position="1"/>
        <end position="33"/>
    </location>
</feature>
<dbReference type="PANTHER" id="PTHR15426">
    <property type="entry name" value="PROTEIN DEPP1"/>
    <property type="match status" value="1"/>
</dbReference>